<reference evidence="2 3" key="1">
    <citation type="journal article" date="2013" name="J. Mol. Microbiol. Biotechnol.">
        <title>Analysis of the Complete Genomes of Acholeplasma brassicae , A. palmae and A. laidlawii and Their Comparison to the Obligate Parasites from ' Candidatus Phytoplasma'.</title>
        <authorList>
            <person name="Kube M."/>
            <person name="Siewert C."/>
            <person name="Migdoll A.M."/>
            <person name="Duduk B."/>
            <person name="Holz S."/>
            <person name="Rabus R."/>
            <person name="Seemuller E."/>
            <person name="Mitrovic J."/>
            <person name="Muller I."/>
            <person name="Buttner C."/>
            <person name="Reinhardt R."/>
        </authorList>
    </citation>
    <scope>NUCLEOTIDE SEQUENCE [LARGE SCALE GENOMIC DNA]</scope>
    <source>
        <strain evidence="3">0502</strain>
    </source>
</reference>
<keyword evidence="1" id="KW-0812">Transmembrane</keyword>
<evidence type="ECO:0000313" key="3">
    <source>
        <dbReference type="Proteomes" id="UP000032737"/>
    </source>
</evidence>
<dbReference type="RefSeq" id="WP_030004573.1">
    <property type="nucleotide sequence ID" value="NC_022549.1"/>
</dbReference>
<accession>U4KSX8</accession>
<dbReference type="AlphaFoldDB" id="U4KSX8"/>
<evidence type="ECO:0000313" key="2">
    <source>
        <dbReference type="EMBL" id="CCV65714.1"/>
    </source>
</evidence>
<keyword evidence="1" id="KW-1133">Transmembrane helix</keyword>
<name>U4KSX8_9MOLU</name>
<organism evidence="2 3">
    <name type="scientific">Acholeplasma brassicae</name>
    <dbReference type="NCBI Taxonomy" id="61635"/>
    <lineage>
        <taxon>Bacteria</taxon>
        <taxon>Bacillati</taxon>
        <taxon>Mycoplasmatota</taxon>
        <taxon>Mollicutes</taxon>
        <taxon>Acholeplasmatales</taxon>
        <taxon>Acholeplasmataceae</taxon>
        <taxon>Acholeplasma</taxon>
    </lineage>
</organism>
<sequence>MQEFIYFLIFLGIAFILLWLFLQSIKKKNMEKLEIELRQFGEVTRQKDIYDFTLQIENSIYKIKVIYASNLKEVSFNSKKHWQVSNASGSKMLDTKGFETLSGNKIILIYPTPERVLRYINENEVVFVKPSMDIWGMNVLCLNDLEAYFTQVKE</sequence>
<protein>
    <submittedName>
        <fullName evidence="2">Uncharacterized protein</fullName>
    </submittedName>
</protein>
<dbReference type="STRING" id="61635.BN85306930"/>
<keyword evidence="3" id="KW-1185">Reference proteome</keyword>
<dbReference type="Proteomes" id="UP000032737">
    <property type="component" value="Chromosome"/>
</dbReference>
<proteinExistence type="predicted"/>
<dbReference type="KEGG" id="abra:BN85306930"/>
<evidence type="ECO:0000256" key="1">
    <source>
        <dbReference type="SAM" id="Phobius"/>
    </source>
</evidence>
<dbReference type="HOGENOM" id="CLU_1700381_0_0_14"/>
<feature type="transmembrane region" description="Helical" evidence="1">
    <location>
        <begin position="6"/>
        <end position="22"/>
    </location>
</feature>
<gene>
    <name evidence="2" type="ORF">BN85306930</name>
</gene>
<dbReference type="OrthoDB" id="384879at2"/>
<dbReference type="EMBL" id="FO681348">
    <property type="protein sequence ID" value="CCV65714.1"/>
    <property type="molecule type" value="Genomic_DNA"/>
</dbReference>
<keyword evidence="1" id="KW-0472">Membrane</keyword>